<feature type="compositionally biased region" description="Basic and acidic residues" evidence="1">
    <location>
        <begin position="313"/>
        <end position="327"/>
    </location>
</feature>
<feature type="compositionally biased region" description="Low complexity" evidence="1">
    <location>
        <begin position="279"/>
        <end position="298"/>
    </location>
</feature>
<feature type="region of interest" description="Disordered" evidence="1">
    <location>
        <begin position="205"/>
        <end position="224"/>
    </location>
</feature>
<evidence type="ECO:0000313" key="2">
    <source>
        <dbReference type="EMBL" id="TDU64035.1"/>
    </source>
</evidence>
<protein>
    <submittedName>
        <fullName evidence="2">Uncharacterized protein</fullName>
    </submittedName>
</protein>
<feature type="region of interest" description="Disordered" evidence="1">
    <location>
        <begin position="234"/>
        <end position="327"/>
    </location>
</feature>
<proteinExistence type="predicted"/>
<feature type="compositionally biased region" description="Pro residues" evidence="1">
    <location>
        <begin position="206"/>
        <end position="217"/>
    </location>
</feature>
<dbReference type="AlphaFoldDB" id="A0A4R7RK97"/>
<accession>A0A4R7RK97</accession>
<dbReference type="EMBL" id="SOCA01000013">
    <property type="protein sequence ID" value="TDU64035.1"/>
    <property type="molecule type" value="Genomic_DNA"/>
</dbReference>
<sequence length="327" mass="34081">MGKVLPHAGSIRTSVHEVMFIARKRAAKPLTSCIPPMIFISADVVALSRAVLCAAVVASVVSCAGPQKVTEADAALFDLPLAERKARFPQVQNVGVVELSGARMKTRAFKGAADEKEYLATGGALLVKKVDPPILAQAPEILVTPDAAILKGRQAMVKHEGRLITGGADSTEIVIDGTQVNIEGPHSIRNLTTGKTILIGAVQPPVEKPAPQTPPAQPEVKIEPKPVVKAVAAAPEVKSVSKPEAKSKSKPQSKPVAVTPEKTKPAPAATPAPTPVAKPPVVRSAPVVAVSKPVSKPAATPPAKPVSKPAPQVDRKELLNLMREPSE</sequence>
<feature type="compositionally biased region" description="Pro residues" evidence="1">
    <location>
        <begin position="268"/>
        <end position="278"/>
    </location>
</feature>
<keyword evidence="3" id="KW-1185">Reference proteome</keyword>
<reference evidence="2 3" key="1">
    <citation type="submission" date="2019-03" db="EMBL/GenBank/DDBJ databases">
        <title>Genomic Encyclopedia of Archaeal and Bacterial Type Strains, Phase II (KMG-II): from individual species to whole genera.</title>
        <authorList>
            <person name="Goeker M."/>
        </authorList>
    </citation>
    <scope>NUCLEOTIDE SEQUENCE [LARGE SCALE GENOMIC DNA]</scope>
    <source>
        <strain evidence="2 3">ATCC 25309</strain>
    </source>
</reference>
<evidence type="ECO:0000256" key="1">
    <source>
        <dbReference type="SAM" id="MobiDB-lite"/>
    </source>
</evidence>
<dbReference type="Proteomes" id="UP000295662">
    <property type="component" value="Unassembled WGS sequence"/>
</dbReference>
<name>A0A4R7RK97_9BACT</name>
<evidence type="ECO:0000313" key="3">
    <source>
        <dbReference type="Proteomes" id="UP000295662"/>
    </source>
</evidence>
<gene>
    <name evidence="2" type="ORF">EI77_04358</name>
</gene>
<organism evidence="2 3">
    <name type="scientific">Prosthecobacter fusiformis</name>
    <dbReference type="NCBI Taxonomy" id="48464"/>
    <lineage>
        <taxon>Bacteria</taxon>
        <taxon>Pseudomonadati</taxon>
        <taxon>Verrucomicrobiota</taxon>
        <taxon>Verrucomicrobiia</taxon>
        <taxon>Verrucomicrobiales</taxon>
        <taxon>Verrucomicrobiaceae</taxon>
        <taxon>Prosthecobacter</taxon>
    </lineage>
</organism>
<comment type="caution">
    <text evidence="2">The sequence shown here is derived from an EMBL/GenBank/DDBJ whole genome shotgun (WGS) entry which is preliminary data.</text>
</comment>
<feature type="compositionally biased region" description="Low complexity" evidence="1">
    <location>
        <begin position="257"/>
        <end position="267"/>
    </location>
</feature>